<dbReference type="EMBL" id="CP034346">
    <property type="protein sequence ID" value="AZS15813.1"/>
    <property type="molecule type" value="Genomic_DNA"/>
</dbReference>
<dbReference type="InterPro" id="IPR011256">
    <property type="entry name" value="Reg_factor_effector_dom_sf"/>
</dbReference>
<dbReference type="InterPro" id="IPR009061">
    <property type="entry name" value="DNA-bd_dom_put_sf"/>
</dbReference>
<dbReference type="PROSITE" id="PS00552">
    <property type="entry name" value="HTH_MERR_1"/>
    <property type="match status" value="1"/>
</dbReference>
<dbReference type="SMART" id="SM00422">
    <property type="entry name" value="HTH_MERR"/>
    <property type="match status" value="1"/>
</dbReference>
<evidence type="ECO:0000313" key="3">
    <source>
        <dbReference type="EMBL" id="AZS15813.1"/>
    </source>
</evidence>
<dbReference type="InterPro" id="IPR047057">
    <property type="entry name" value="MerR_fam"/>
</dbReference>
<name>A0A3S9UZS3_9BACL</name>
<protein>
    <submittedName>
        <fullName evidence="3">MerR family transcriptional regulator</fullName>
    </submittedName>
</protein>
<dbReference type="PANTHER" id="PTHR30204:SF97">
    <property type="entry name" value="MERR FAMILY REGULATORY PROTEIN"/>
    <property type="match status" value="1"/>
</dbReference>
<evidence type="ECO:0000313" key="4">
    <source>
        <dbReference type="Proteomes" id="UP000270678"/>
    </source>
</evidence>
<feature type="domain" description="HTH merR-type" evidence="2">
    <location>
        <begin position="1"/>
        <end position="71"/>
    </location>
</feature>
<evidence type="ECO:0000259" key="2">
    <source>
        <dbReference type="PROSITE" id="PS50937"/>
    </source>
</evidence>
<reference evidence="4" key="1">
    <citation type="submission" date="2018-12" db="EMBL/GenBank/DDBJ databases">
        <title>Complete genome sequence of Paenibacillus sp. MBLB1234.</title>
        <authorList>
            <person name="Nam Y.-D."/>
            <person name="Kang J."/>
            <person name="Chung W.-H."/>
            <person name="Park Y.S."/>
        </authorList>
    </citation>
    <scope>NUCLEOTIDE SEQUENCE [LARGE SCALE GENOMIC DNA]</scope>
    <source>
        <strain evidence="4">MBLB1234</strain>
    </source>
</reference>
<dbReference type="SUPFAM" id="SSF46955">
    <property type="entry name" value="Putative DNA-binding domain"/>
    <property type="match status" value="1"/>
</dbReference>
<dbReference type="CDD" id="cd01107">
    <property type="entry name" value="HTH_BmrR"/>
    <property type="match status" value="1"/>
</dbReference>
<dbReference type="AlphaFoldDB" id="A0A3S9UZS3"/>
<dbReference type="GO" id="GO:0003700">
    <property type="term" value="F:DNA-binding transcription factor activity"/>
    <property type="evidence" value="ECO:0007669"/>
    <property type="project" value="InterPro"/>
</dbReference>
<gene>
    <name evidence="3" type="ORF">EI981_16135</name>
</gene>
<proteinExistence type="predicted"/>
<dbReference type="Proteomes" id="UP000270678">
    <property type="component" value="Chromosome"/>
</dbReference>
<dbReference type="PROSITE" id="PS50937">
    <property type="entry name" value="HTH_MERR_2"/>
    <property type="match status" value="1"/>
</dbReference>
<accession>A0A3S9UZS3</accession>
<dbReference type="OrthoDB" id="9773308at2"/>
<dbReference type="KEGG" id="plut:EI981_16135"/>
<dbReference type="GO" id="GO:0003677">
    <property type="term" value="F:DNA binding"/>
    <property type="evidence" value="ECO:0007669"/>
    <property type="project" value="UniProtKB-KW"/>
</dbReference>
<keyword evidence="4" id="KW-1185">Reference proteome</keyword>
<sequence>MFKISEFSKISQVSVKTLRYYDQLNLLKPDFTDKHTGYRYYSADQMLQLNRILAYKELGFSLDQIRQMLDEQIPIEQIRGMFRVKQNEILSILDREQARLARIKDRLSFIENEGTNLTRHDVILKEVEPQLVMSYRQRASLSQIPELFRQLDSQLSSSAPSSLTQMVLWHGCDECDDDIDIEVARVLPQELTSRPPFIVKQLPQVLLMATLVHHCRTTAPCTASTELALWIERNGYRMIENEPRREICLPHDKSIDPEAYIAEVQIAVVKA</sequence>
<dbReference type="RefSeq" id="WP_126999823.1">
    <property type="nucleotide sequence ID" value="NZ_CP034346.1"/>
</dbReference>
<dbReference type="InterPro" id="IPR000551">
    <property type="entry name" value="MerR-type_HTH_dom"/>
</dbReference>
<organism evidence="3 4">
    <name type="scientific">Paenibacillus lutimineralis</name>
    <dbReference type="NCBI Taxonomy" id="2707005"/>
    <lineage>
        <taxon>Bacteria</taxon>
        <taxon>Bacillati</taxon>
        <taxon>Bacillota</taxon>
        <taxon>Bacilli</taxon>
        <taxon>Bacillales</taxon>
        <taxon>Paenibacillaceae</taxon>
        <taxon>Paenibacillus</taxon>
    </lineage>
</organism>
<dbReference type="Pfam" id="PF13411">
    <property type="entry name" value="MerR_1"/>
    <property type="match status" value="1"/>
</dbReference>
<dbReference type="Gene3D" id="1.10.1660.10">
    <property type="match status" value="1"/>
</dbReference>
<dbReference type="PANTHER" id="PTHR30204">
    <property type="entry name" value="REDOX-CYCLING DRUG-SENSING TRANSCRIPTIONAL ACTIVATOR SOXR"/>
    <property type="match status" value="1"/>
</dbReference>
<evidence type="ECO:0000256" key="1">
    <source>
        <dbReference type="ARBA" id="ARBA00023125"/>
    </source>
</evidence>
<keyword evidence="1" id="KW-0238">DNA-binding</keyword>
<dbReference type="Gene3D" id="3.20.80.10">
    <property type="entry name" value="Regulatory factor, effector binding domain"/>
    <property type="match status" value="1"/>
</dbReference>